<gene>
    <name evidence="1" type="ORF">DCAF_LOCUS21926</name>
</gene>
<organism evidence="1 2">
    <name type="scientific">Dovyalis caffra</name>
    <dbReference type="NCBI Taxonomy" id="77055"/>
    <lineage>
        <taxon>Eukaryota</taxon>
        <taxon>Viridiplantae</taxon>
        <taxon>Streptophyta</taxon>
        <taxon>Embryophyta</taxon>
        <taxon>Tracheophyta</taxon>
        <taxon>Spermatophyta</taxon>
        <taxon>Magnoliopsida</taxon>
        <taxon>eudicotyledons</taxon>
        <taxon>Gunneridae</taxon>
        <taxon>Pentapetalae</taxon>
        <taxon>rosids</taxon>
        <taxon>fabids</taxon>
        <taxon>Malpighiales</taxon>
        <taxon>Salicaceae</taxon>
        <taxon>Flacourtieae</taxon>
        <taxon>Dovyalis</taxon>
    </lineage>
</organism>
<reference evidence="1 2" key="1">
    <citation type="submission" date="2024-01" db="EMBL/GenBank/DDBJ databases">
        <authorList>
            <person name="Waweru B."/>
        </authorList>
    </citation>
    <scope>NUCLEOTIDE SEQUENCE [LARGE SCALE GENOMIC DNA]</scope>
</reference>
<dbReference type="Proteomes" id="UP001314170">
    <property type="component" value="Unassembled WGS sequence"/>
</dbReference>
<evidence type="ECO:0000313" key="2">
    <source>
        <dbReference type="Proteomes" id="UP001314170"/>
    </source>
</evidence>
<protein>
    <submittedName>
        <fullName evidence="1">Uncharacterized protein</fullName>
    </submittedName>
</protein>
<dbReference type="AlphaFoldDB" id="A0AAV1SCU4"/>
<accession>A0AAV1SCU4</accession>
<keyword evidence="2" id="KW-1185">Reference proteome</keyword>
<comment type="caution">
    <text evidence="1">The sequence shown here is derived from an EMBL/GenBank/DDBJ whole genome shotgun (WGS) entry which is preliminary data.</text>
</comment>
<evidence type="ECO:0000313" key="1">
    <source>
        <dbReference type="EMBL" id="CAK7349214.1"/>
    </source>
</evidence>
<proteinExistence type="predicted"/>
<sequence length="56" mass="6263">MDKVKDFSSWAVPQPVEQMLSRLVRLGRLKLSEADKIECGSWSRVSSVNPETNLGS</sequence>
<name>A0AAV1SCU4_9ROSI</name>
<dbReference type="EMBL" id="CAWUPB010001173">
    <property type="protein sequence ID" value="CAK7349214.1"/>
    <property type="molecule type" value="Genomic_DNA"/>
</dbReference>